<evidence type="ECO:0000256" key="1">
    <source>
        <dbReference type="ARBA" id="ARBA00004442"/>
    </source>
</evidence>
<keyword evidence="6" id="KW-0472">Membrane</keyword>
<evidence type="ECO:0000256" key="6">
    <source>
        <dbReference type="ARBA" id="ARBA00023136"/>
    </source>
</evidence>
<evidence type="ECO:0000256" key="4">
    <source>
        <dbReference type="ARBA" id="ARBA00022452"/>
    </source>
</evidence>
<gene>
    <name evidence="9" type="ORF">SAMN05444281_2604</name>
</gene>
<comment type="similarity">
    <text evidence="2">Belongs to the outer membrane factor (OMF) (TC 1.B.17) family.</text>
</comment>
<dbReference type="Pfam" id="PF02321">
    <property type="entry name" value="OEP"/>
    <property type="match status" value="2"/>
</dbReference>
<dbReference type="SUPFAM" id="SSF56954">
    <property type="entry name" value="Outer membrane efflux proteins (OEP)"/>
    <property type="match status" value="1"/>
</dbReference>
<evidence type="ECO:0000256" key="7">
    <source>
        <dbReference type="ARBA" id="ARBA00023237"/>
    </source>
</evidence>
<organism evidence="9 10">
    <name type="scientific">Wenyingzhuangia marina</name>
    <dbReference type="NCBI Taxonomy" id="1195760"/>
    <lineage>
        <taxon>Bacteria</taxon>
        <taxon>Pseudomonadati</taxon>
        <taxon>Bacteroidota</taxon>
        <taxon>Flavobacteriia</taxon>
        <taxon>Flavobacteriales</taxon>
        <taxon>Flavobacteriaceae</taxon>
        <taxon>Wenyingzhuangia</taxon>
    </lineage>
</organism>
<proteinExistence type="inferred from homology"/>
<comment type="subcellular location">
    <subcellularLocation>
        <location evidence="1">Cell outer membrane</location>
    </subcellularLocation>
</comment>
<dbReference type="PANTHER" id="PTHR30026">
    <property type="entry name" value="OUTER MEMBRANE PROTEIN TOLC"/>
    <property type="match status" value="1"/>
</dbReference>
<keyword evidence="7" id="KW-0998">Cell outer membrane</keyword>
<evidence type="ECO:0000256" key="2">
    <source>
        <dbReference type="ARBA" id="ARBA00007613"/>
    </source>
</evidence>
<keyword evidence="4" id="KW-1134">Transmembrane beta strand</keyword>
<keyword evidence="3" id="KW-0813">Transport</keyword>
<dbReference type="InterPro" id="IPR051906">
    <property type="entry name" value="TolC-like"/>
</dbReference>
<accession>A0A1M5WRK3</accession>
<protein>
    <submittedName>
        <fullName evidence="9">Outer membrane protein TolC</fullName>
    </submittedName>
</protein>
<keyword evidence="5" id="KW-0812">Transmembrane</keyword>
<dbReference type="PANTHER" id="PTHR30026:SF20">
    <property type="entry name" value="OUTER MEMBRANE PROTEIN TOLC"/>
    <property type="match status" value="1"/>
</dbReference>
<dbReference type="GO" id="GO:0015288">
    <property type="term" value="F:porin activity"/>
    <property type="evidence" value="ECO:0007669"/>
    <property type="project" value="TreeGrafter"/>
</dbReference>
<sequence length="426" mass="47315">MLSVFVTIGLHAQSKQAMNLKEAIHLALENSDVSKIADVKVHTAEHELQVAKNLLYPDAKITGQYAYLTNANVEMEMGGNENETAGNTPDVNQLMFGQASVSMPLFTGFKLKNTVKASENNYKAATLNAESKKEEIALNVTQSFINLYKANQTTLLIEENLKSAKQRVKDFTAMEQNGIIARNDLLKAQIQESNIEVSLEEAKKTANILNYRLAMMLKLPENSVIDIQSENLGTQELVTDNMTIERSDLEALDYQYKAAENQIKVAKGNYYPTIGLSGGYVALDLKNALKVTNAMNIGVGVSYDIGSIFKNKSNVKVAKSKAKELAYAIDVQNDAVKVEVENAKQEYQLAVKKYDVYTKSEEQATENYRIVQDKYNNGLADTNDLLEADVDQLQAKLNVTYAKANITEKYYAWLKATGSLINTLKK</sequence>
<evidence type="ECO:0000313" key="10">
    <source>
        <dbReference type="Proteomes" id="UP000184109"/>
    </source>
</evidence>
<keyword evidence="8" id="KW-0175">Coiled coil</keyword>
<dbReference type="STRING" id="1195760.SAMN05444281_2604"/>
<evidence type="ECO:0000256" key="8">
    <source>
        <dbReference type="SAM" id="Coils"/>
    </source>
</evidence>
<dbReference type="EMBL" id="FQXQ01000006">
    <property type="protein sequence ID" value="SHH90012.1"/>
    <property type="molecule type" value="Genomic_DNA"/>
</dbReference>
<dbReference type="AlphaFoldDB" id="A0A1M5WRK3"/>
<evidence type="ECO:0000313" key="9">
    <source>
        <dbReference type="EMBL" id="SHH90012.1"/>
    </source>
</evidence>
<dbReference type="Gene3D" id="1.20.1600.10">
    <property type="entry name" value="Outer membrane efflux proteins (OEP)"/>
    <property type="match status" value="1"/>
</dbReference>
<dbReference type="InterPro" id="IPR003423">
    <property type="entry name" value="OMP_efflux"/>
</dbReference>
<feature type="coiled-coil region" evidence="8">
    <location>
        <begin position="333"/>
        <end position="403"/>
    </location>
</feature>
<dbReference type="GO" id="GO:0015562">
    <property type="term" value="F:efflux transmembrane transporter activity"/>
    <property type="evidence" value="ECO:0007669"/>
    <property type="project" value="InterPro"/>
</dbReference>
<keyword evidence="10" id="KW-1185">Reference proteome</keyword>
<dbReference type="Proteomes" id="UP000184109">
    <property type="component" value="Unassembled WGS sequence"/>
</dbReference>
<name>A0A1M5WRK3_9FLAO</name>
<reference evidence="10" key="1">
    <citation type="submission" date="2016-11" db="EMBL/GenBank/DDBJ databases">
        <authorList>
            <person name="Varghese N."/>
            <person name="Submissions S."/>
        </authorList>
    </citation>
    <scope>NUCLEOTIDE SEQUENCE [LARGE SCALE GENOMIC DNA]</scope>
    <source>
        <strain evidence="10">DSM 100572</strain>
    </source>
</reference>
<evidence type="ECO:0000256" key="5">
    <source>
        <dbReference type="ARBA" id="ARBA00022692"/>
    </source>
</evidence>
<evidence type="ECO:0000256" key="3">
    <source>
        <dbReference type="ARBA" id="ARBA00022448"/>
    </source>
</evidence>
<dbReference type="GO" id="GO:1990281">
    <property type="term" value="C:efflux pump complex"/>
    <property type="evidence" value="ECO:0007669"/>
    <property type="project" value="TreeGrafter"/>
</dbReference>
<dbReference type="GO" id="GO:0009279">
    <property type="term" value="C:cell outer membrane"/>
    <property type="evidence" value="ECO:0007669"/>
    <property type="project" value="UniProtKB-SubCell"/>
</dbReference>